<proteinExistence type="predicted"/>
<dbReference type="EMBL" id="FNJL01000007">
    <property type="protein sequence ID" value="SDP08924.1"/>
    <property type="molecule type" value="Genomic_DNA"/>
</dbReference>
<dbReference type="Pfam" id="PF06094">
    <property type="entry name" value="GGACT"/>
    <property type="match status" value="1"/>
</dbReference>
<reference evidence="3" key="1">
    <citation type="submission" date="2016-10" db="EMBL/GenBank/DDBJ databases">
        <authorList>
            <person name="Varghese N."/>
            <person name="Submissions S."/>
        </authorList>
    </citation>
    <scope>NUCLEOTIDE SEQUENCE [LARGE SCALE GENOMIC DNA]</scope>
    <source>
        <strain evidence="3">DSM 17101</strain>
    </source>
</reference>
<dbReference type="InterPro" id="IPR036568">
    <property type="entry name" value="GGCT-like_sf"/>
</dbReference>
<sequence>MPQPPHADSARHVFVYGTLRRGGSNDITRLDPPPVPVGTAAVPGVLYDLGAYPGIALTGPASEGDGRVPVLGEVYAITPALERCLDRIEEVWPDPSGEYVKRDVVVRLKEGGAQLTCLVYEISPAFLRGAPRLLHGDWMAAR</sequence>
<keyword evidence="3" id="KW-1185">Reference proteome</keyword>
<evidence type="ECO:0000313" key="2">
    <source>
        <dbReference type="EMBL" id="SDP08924.1"/>
    </source>
</evidence>
<protein>
    <submittedName>
        <fullName evidence="2">Uncharacterized conserved protein YtfP, gamma-glutamylcyclotransferase (GGCT)/AIG2-like family</fullName>
    </submittedName>
</protein>
<gene>
    <name evidence="2" type="ORF">SAMN04489708_10769</name>
</gene>
<dbReference type="CDD" id="cd06661">
    <property type="entry name" value="GGCT_like"/>
    <property type="match status" value="1"/>
</dbReference>
<keyword evidence="2" id="KW-0808">Transferase</keyword>
<feature type="domain" description="Gamma-glutamylcyclotransferase AIG2-like" evidence="1">
    <location>
        <begin position="13"/>
        <end position="139"/>
    </location>
</feature>
<organism evidence="2 3">
    <name type="scientific">Paracidovorax cattleyae</name>
    <dbReference type="NCBI Taxonomy" id="80868"/>
    <lineage>
        <taxon>Bacteria</taxon>
        <taxon>Pseudomonadati</taxon>
        <taxon>Pseudomonadota</taxon>
        <taxon>Betaproteobacteria</taxon>
        <taxon>Burkholderiales</taxon>
        <taxon>Comamonadaceae</taxon>
        <taxon>Paracidovorax</taxon>
    </lineage>
</organism>
<dbReference type="Proteomes" id="UP000199317">
    <property type="component" value="Unassembled WGS sequence"/>
</dbReference>
<dbReference type="OrthoDB" id="8538589at2"/>
<accession>A0A1H0PV82</accession>
<dbReference type="Gene3D" id="3.10.490.10">
    <property type="entry name" value="Gamma-glutamyl cyclotransferase-like"/>
    <property type="match status" value="1"/>
</dbReference>
<dbReference type="GO" id="GO:0016740">
    <property type="term" value="F:transferase activity"/>
    <property type="evidence" value="ECO:0007669"/>
    <property type="project" value="UniProtKB-KW"/>
</dbReference>
<dbReference type="InterPro" id="IPR009288">
    <property type="entry name" value="AIG2-like_dom"/>
</dbReference>
<name>A0A1H0PV82_9BURK</name>
<dbReference type="InterPro" id="IPR013024">
    <property type="entry name" value="GGCT-like"/>
</dbReference>
<dbReference type="SUPFAM" id="SSF110857">
    <property type="entry name" value="Gamma-glutamyl cyclotransferase-like"/>
    <property type="match status" value="1"/>
</dbReference>
<dbReference type="AlphaFoldDB" id="A0A1H0PV82"/>
<evidence type="ECO:0000259" key="1">
    <source>
        <dbReference type="Pfam" id="PF06094"/>
    </source>
</evidence>
<dbReference type="RefSeq" id="WP_092833259.1">
    <property type="nucleotide sequence ID" value="NZ_CP028290.1"/>
</dbReference>
<evidence type="ECO:0000313" key="3">
    <source>
        <dbReference type="Proteomes" id="UP000199317"/>
    </source>
</evidence>